<dbReference type="InterPro" id="IPR029767">
    <property type="entry name" value="WecB-like"/>
</dbReference>
<protein>
    <submittedName>
        <fullName evidence="3">UDP-N-acetylglucosamine 2-epimerase (Non-hydrolyzing)</fullName>
        <ecNumber evidence="3">5.1.3.14</ecNumber>
    </submittedName>
</protein>
<dbReference type="Gene3D" id="3.40.50.2000">
    <property type="entry name" value="Glycogen Phosphorylase B"/>
    <property type="match status" value="1"/>
</dbReference>
<dbReference type="PANTHER" id="PTHR43174">
    <property type="entry name" value="UDP-N-ACETYLGLUCOSAMINE 2-EPIMERASE"/>
    <property type="match status" value="1"/>
</dbReference>
<dbReference type="Proteomes" id="UP000317716">
    <property type="component" value="Unassembled WGS sequence"/>
</dbReference>
<evidence type="ECO:0000256" key="1">
    <source>
        <dbReference type="RuleBase" id="RU003513"/>
    </source>
</evidence>
<dbReference type="PANTHER" id="PTHR43174:SF1">
    <property type="entry name" value="UDP-N-ACETYLGLUCOSAMINE 2-EPIMERASE"/>
    <property type="match status" value="1"/>
</dbReference>
<reference evidence="3 4" key="1">
    <citation type="journal article" date="2019" name="Nat. Microbiol.">
        <title>Mediterranean grassland soil C-N compound turnover is dependent on rainfall and depth, and is mediated by genomically divergent microorganisms.</title>
        <authorList>
            <person name="Diamond S."/>
            <person name="Andeer P.F."/>
            <person name="Li Z."/>
            <person name="Crits-Christoph A."/>
            <person name="Burstein D."/>
            <person name="Anantharaman K."/>
            <person name="Lane K.R."/>
            <person name="Thomas B.C."/>
            <person name="Pan C."/>
            <person name="Northen T.R."/>
            <person name="Banfield J.F."/>
        </authorList>
    </citation>
    <scope>NUCLEOTIDE SEQUENCE [LARGE SCALE GENOMIC DNA]</scope>
    <source>
        <strain evidence="3">WS_2</strain>
    </source>
</reference>
<proteinExistence type="inferred from homology"/>
<sequence length="240" mass="25660">MAARAPRGPCSILSVVGARPNFMKLAPLARALAARPGVRHRIVHTGQHYDPDMSDVFFQELGLPRPDYHLDVGSASHAQQTAAIMTRFEPICVETAPELVLVYGDVNSTVAAALVAAKLGIRVGHVEAGLRSRDWSMPEEINRVVTDRVSDLLFAPSRDAVDNLAAEGVPSERIHLVGNVMIDSLVAALPAASSLRAPARHRVAAGSYVVVTLHRPSNVDDPATLRELLDALVLLGENGP</sequence>
<accession>A0A538SV87</accession>
<evidence type="ECO:0000313" key="4">
    <source>
        <dbReference type="Proteomes" id="UP000317716"/>
    </source>
</evidence>
<name>A0A538SV87_UNCEI</name>
<evidence type="ECO:0000313" key="3">
    <source>
        <dbReference type="EMBL" id="TMQ55302.1"/>
    </source>
</evidence>
<dbReference type="EMBL" id="VBOS01000223">
    <property type="protein sequence ID" value="TMQ55302.1"/>
    <property type="molecule type" value="Genomic_DNA"/>
</dbReference>
<dbReference type="InterPro" id="IPR003331">
    <property type="entry name" value="UDP_GlcNAc_Epimerase_2_dom"/>
</dbReference>
<dbReference type="NCBIfam" id="TIGR00236">
    <property type="entry name" value="wecB"/>
    <property type="match status" value="1"/>
</dbReference>
<keyword evidence="1 3" id="KW-0413">Isomerase</keyword>
<dbReference type="SUPFAM" id="SSF53756">
    <property type="entry name" value="UDP-Glycosyltransferase/glycogen phosphorylase"/>
    <property type="match status" value="1"/>
</dbReference>
<comment type="similarity">
    <text evidence="1">Belongs to the UDP-N-acetylglucosamine 2-epimerase family.</text>
</comment>
<comment type="caution">
    <text evidence="3">The sequence shown here is derived from an EMBL/GenBank/DDBJ whole genome shotgun (WGS) entry which is preliminary data.</text>
</comment>
<feature type="domain" description="UDP-N-acetylglucosamine 2-epimerase" evidence="2">
    <location>
        <begin position="31"/>
        <end position="236"/>
    </location>
</feature>
<dbReference type="Pfam" id="PF02350">
    <property type="entry name" value="Epimerase_2"/>
    <property type="match status" value="1"/>
</dbReference>
<dbReference type="AlphaFoldDB" id="A0A538SV87"/>
<dbReference type="EC" id="5.1.3.14" evidence="3"/>
<evidence type="ECO:0000259" key="2">
    <source>
        <dbReference type="Pfam" id="PF02350"/>
    </source>
</evidence>
<organism evidence="3 4">
    <name type="scientific">Eiseniibacteriota bacterium</name>
    <dbReference type="NCBI Taxonomy" id="2212470"/>
    <lineage>
        <taxon>Bacteria</taxon>
        <taxon>Candidatus Eiseniibacteriota</taxon>
    </lineage>
</organism>
<dbReference type="GO" id="GO:0008761">
    <property type="term" value="F:UDP-N-acetylglucosamine 2-epimerase activity"/>
    <property type="evidence" value="ECO:0007669"/>
    <property type="project" value="UniProtKB-EC"/>
</dbReference>
<feature type="non-terminal residue" evidence="3">
    <location>
        <position position="240"/>
    </location>
</feature>
<gene>
    <name evidence="3" type="ORF">E6K72_06580</name>
</gene>